<dbReference type="GO" id="GO:0051536">
    <property type="term" value="F:iron-sulfur cluster binding"/>
    <property type="evidence" value="ECO:0007669"/>
    <property type="project" value="UniProtKB-KW"/>
</dbReference>
<sequence length="104" mass="10655">MEQSAATTSASSLAALRLMLDDPADAPEVVVPLSAAECDLLADDHMVCTCNNVSAGEIRTAMQDGSCASLDDIQVKTRAGGACGHCLPTVAGLVDLEILRARPA</sequence>
<name>A0A2A9E8Q6_9MICO</name>
<dbReference type="Proteomes" id="UP000225548">
    <property type="component" value="Unassembled WGS sequence"/>
</dbReference>
<dbReference type="InterPro" id="IPR007419">
    <property type="entry name" value="BFD-like_2Fe2S-bd_dom"/>
</dbReference>
<dbReference type="PANTHER" id="PTHR43809:SF1">
    <property type="entry name" value="NITRITE REDUCTASE (NADH) LARGE SUBUNIT"/>
    <property type="match status" value="1"/>
</dbReference>
<comment type="cofactor">
    <cofactor evidence="1">
        <name>[4Fe-4S] cluster</name>
        <dbReference type="ChEBI" id="CHEBI:49883"/>
    </cofactor>
</comment>
<keyword evidence="3" id="KW-0479">Metal-binding</keyword>
<dbReference type="AlphaFoldDB" id="A0A2A9E8Q6"/>
<evidence type="ECO:0000256" key="1">
    <source>
        <dbReference type="ARBA" id="ARBA00001966"/>
    </source>
</evidence>
<evidence type="ECO:0000259" key="7">
    <source>
        <dbReference type="Pfam" id="PF04324"/>
    </source>
</evidence>
<dbReference type="GO" id="GO:0016491">
    <property type="term" value="F:oxidoreductase activity"/>
    <property type="evidence" value="ECO:0007669"/>
    <property type="project" value="UniProtKB-KW"/>
</dbReference>
<dbReference type="Pfam" id="PF04324">
    <property type="entry name" value="Fer2_BFD"/>
    <property type="match status" value="1"/>
</dbReference>
<evidence type="ECO:0000256" key="4">
    <source>
        <dbReference type="ARBA" id="ARBA00023002"/>
    </source>
</evidence>
<keyword evidence="5" id="KW-0408">Iron</keyword>
<reference evidence="8 9" key="1">
    <citation type="submission" date="2017-10" db="EMBL/GenBank/DDBJ databases">
        <title>Sequencing the genomes of 1000 actinobacteria strains.</title>
        <authorList>
            <person name="Klenk H.-P."/>
        </authorList>
    </citation>
    <scope>NUCLEOTIDE SEQUENCE [LARGE SCALE GENOMIC DNA]</scope>
    <source>
        <strain evidence="8 9">DSM 18966</strain>
    </source>
</reference>
<evidence type="ECO:0000256" key="2">
    <source>
        <dbReference type="ARBA" id="ARBA00022617"/>
    </source>
</evidence>
<feature type="domain" description="BFD-like [2Fe-2S]-binding" evidence="7">
    <location>
        <begin position="46"/>
        <end position="94"/>
    </location>
</feature>
<evidence type="ECO:0000313" key="9">
    <source>
        <dbReference type="Proteomes" id="UP000225548"/>
    </source>
</evidence>
<dbReference type="GO" id="GO:0046872">
    <property type="term" value="F:metal ion binding"/>
    <property type="evidence" value="ECO:0007669"/>
    <property type="project" value="UniProtKB-KW"/>
</dbReference>
<dbReference type="PANTHER" id="PTHR43809">
    <property type="entry name" value="NITRITE REDUCTASE (NADH) LARGE SUBUNIT"/>
    <property type="match status" value="1"/>
</dbReference>
<organism evidence="8 9">
    <name type="scientific">Sanguibacter antarcticus</name>
    <dbReference type="NCBI Taxonomy" id="372484"/>
    <lineage>
        <taxon>Bacteria</taxon>
        <taxon>Bacillati</taxon>
        <taxon>Actinomycetota</taxon>
        <taxon>Actinomycetes</taxon>
        <taxon>Micrococcales</taxon>
        <taxon>Sanguibacteraceae</taxon>
        <taxon>Sanguibacter</taxon>
    </lineage>
</organism>
<dbReference type="RefSeq" id="WP_169925457.1">
    <property type="nucleotide sequence ID" value="NZ_PDJG01000001.1"/>
</dbReference>
<dbReference type="EMBL" id="PDJG01000001">
    <property type="protein sequence ID" value="PFG35264.1"/>
    <property type="molecule type" value="Genomic_DNA"/>
</dbReference>
<evidence type="ECO:0000313" key="8">
    <source>
        <dbReference type="EMBL" id="PFG35264.1"/>
    </source>
</evidence>
<protein>
    <submittedName>
        <fullName evidence="8">Nitrite reductase (NADH) large subunit</fullName>
    </submittedName>
</protein>
<comment type="caution">
    <text evidence="8">The sequence shown here is derived from an EMBL/GenBank/DDBJ whole genome shotgun (WGS) entry which is preliminary data.</text>
</comment>
<dbReference type="InterPro" id="IPR041854">
    <property type="entry name" value="BFD-like_2Fe2S-bd_dom_sf"/>
</dbReference>
<keyword evidence="9" id="KW-1185">Reference proteome</keyword>
<proteinExistence type="predicted"/>
<dbReference type="InterPro" id="IPR052034">
    <property type="entry name" value="NasD-like"/>
</dbReference>
<evidence type="ECO:0000256" key="5">
    <source>
        <dbReference type="ARBA" id="ARBA00023004"/>
    </source>
</evidence>
<evidence type="ECO:0000256" key="3">
    <source>
        <dbReference type="ARBA" id="ARBA00022723"/>
    </source>
</evidence>
<keyword evidence="4" id="KW-0560">Oxidoreductase</keyword>
<keyword evidence="6" id="KW-0411">Iron-sulfur</keyword>
<evidence type="ECO:0000256" key="6">
    <source>
        <dbReference type="ARBA" id="ARBA00023014"/>
    </source>
</evidence>
<gene>
    <name evidence="8" type="ORF">ATL42_3206</name>
</gene>
<dbReference type="Gene3D" id="1.10.10.1100">
    <property type="entry name" value="BFD-like [2Fe-2S]-binding domain"/>
    <property type="match status" value="1"/>
</dbReference>
<accession>A0A2A9E8Q6</accession>
<keyword evidence="2" id="KW-0349">Heme</keyword>